<feature type="transmembrane region" description="Helical" evidence="7">
    <location>
        <begin position="300"/>
        <end position="320"/>
    </location>
</feature>
<organism evidence="9 10">
    <name type="scientific">Streptomyces maoxianensis</name>
    <dbReference type="NCBI Taxonomy" id="1459942"/>
    <lineage>
        <taxon>Bacteria</taxon>
        <taxon>Bacillati</taxon>
        <taxon>Actinomycetota</taxon>
        <taxon>Actinomycetes</taxon>
        <taxon>Kitasatosporales</taxon>
        <taxon>Streptomycetaceae</taxon>
        <taxon>Streptomyces</taxon>
    </lineage>
</organism>
<dbReference type="PANTHER" id="PTHR23521:SF2">
    <property type="entry name" value="TRANSPORTER MFS SUPERFAMILY"/>
    <property type="match status" value="1"/>
</dbReference>
<feature type="domain" description="Major facilitator superfamily (MFS) profile" evidence="8">
    <location>
        <begin position="210"/>
        <end position="392"/>
    </location>
</feature>
<evidence type="ECO:0000256" key="5">
    <source>
        <dbReference type="ARBA" id="ARBA00022989"/>
    </source>
</evidence>
<dbReference type="Proteomes" id="UP001595993">
    <property type="component" value="Unassembled WGS sequence"/>
</dbReference>
<dbReference type="Gene3D" id="1.20.1250.20">
    <property type="entry name" value="MFS general substrate transporter like domains"/>
    <property type="match status" value="2"/>
</dbReference>
<evidence type="ECO:0000256" key="2">
    <source>
        <dbReference type="ARBA" id="ARBA00022448"/>
    </source>
</evidence>
<keyword evidence="5 7" id="KW-1133">Transmembrane helix</keyword>
<reference evidence="10" key="1">
    <citation type="journal article" date="2019" name="Int. J. Syst. Evol. Microbiol.">
        <title>The Global Catalogue of Microorganisms (GCM) 10K type strain sequencing project: providing services to taxonomists for standard genome sequencing and annotation.</title>
        <authorList>
            <consortium name="The Broad Institute Genomics Platform"/>
            <consortium name="The Broad Institute Genome Sequencing Center for Infectious Disease"/>
            <person name="Wu L."/>
            <person name="Ma J."/>
        </authorList>
    </citation>
    <scope>NUCLEOTIDE SEQUENCE [LARGE SCALE GENOMIC DNA]</scope>
    <source>
        <strain evidence="10">CGMCC 4.7139</strain>
    </source>
</reference>
<sequence>MGSLSALPREQNTGAFRAAVGPIVIIGVFGMTLGITYPLLSRMLEERGASGTVIGLNGAMTPLGMVLTAALIPAMVRRLGAWRLMVAAAVGSSTILGLFAVTDSLALWFILRAVLGSCAVAMFILSETWISENADVTHRGRLLTAYTSVLALGFCVGPAILSASDNSEALALTVAVVCPLVALWPLWTEKARVPDMGASGRVPVGSLTRQLSVLLVAVLAISVFDAVTLQFLPLYADSAGLPAGQGELALTVLLVGQMTLQFPLGWLADRLGGRTALLLCLTVGTAGALLLPAAMGWGIWLWPMVAVWGGIAFSGYPLVLSILGANLDGASLLLGNTAFAIVWGIGGIIGPPYAGAAMDVWGAHGMPWSLAALWVLAVITTMAAFLRRAQVR</sequence>
<dbReference type="SUPFAM" id="SSF103473">
    <property type="entry name" value="MFS general substrate transporter"/>
    <property type="match status" value="1"/>
</dbReference>
<evidence type="ECO:0000256" key="6">
    <source>
        <dbReference type="ARBA" id="ARBA00023136"/>
    </source>
</evidence>
<dbReference type="PROSITE" id="PS50850">
    <property type="entry name" value="MFS"/>
    <property type="match status" value="1"/>
</dbReference>
<feature type="transmembrane region" description="Helical" evidence="7">
    <location>
        <begin position="248"/>
        <end position="268"/>
    </location>
</feature>
<keyword evidence="6 7" id="KW-0472">Membrane</keyword>
<evidence type="ECO:0000259" key="8">
    <source>
        <dbReference type="PROSITE" id="PS50850"/>
    </source>
</evidence>
<proteinExistence type="predicted"/>
<dbReference type="InterPro" id="IPR036259">
    <property type="entry name" value="MFS_trans_sf"/>
</dbReference>
<evidence type="ECO:0000256" key="4">
    <source>
        <dbReference type="ARBA" id="ARBA00022692"/>
    </source>
</evidence>
<evidence type="ECO:0000313" key="9">
    <source>
        <dbReference type="EMBL" id="MFC4608494.1"/>
    </source>
</evidence>
<feature type="transmembrane region" description="Helical" evidence="7">
    <location>
        <begin position="20"/>
        <end position="40"/>
    </location>
</feature>
<keyword evidence="10" id="KW-1185">Reference proteome</keyword>
<dbReference type="InterPro" id="IPR020846">
    <property type="entry name" value="MFS_dom"/>
</dbReference>
<keyword evidence="4 7" id="KW-0812">Transmembrane</keyword>
<dbReference type="PANTHER" id="PTHR23521">
    <property type="entry name" value="TRANSPORTER MFS SUPERFAMILY"/>
    <property type="match status" value="1"/>
</dbReference>
<protein>
    <submittedName>
        <fullName evidence="9">MFS transporter</fullName>
    </submittedName>
</protein>
<comment type="caution">
    <text evidence="9">The sequence shown here is derived from an EMBL/GenBank/DDBJ whole genome shotgun (WGS) entry which is preliminary data.</text>
</comment>
<dbReference type="EMBL" id="JBHSFE010000010">
    <property type="protein sequence ID" value="MFC4608494.1"/>
    <property type="molecule type" value="Genomic_DNA"/>
</dbReference>
<feature type="transmembrane region" description="Helical" evidence="7">
    <location>
        <begin position="107"/>
        <end position="130"/>
    </location>
</feature>
<feature type="transmembrane region" description="Helical" evidence="7">
    <location>
        <begin position="142"/>
        <end position="163"/>
    </location>
</feature>
<dbReference type="InterPro" id="IPR047200">
    <property type="entry name" value="MFS_YcaD-like"/>
</dbReference>
<feature type="transmembrane region" description="Helical" evidence="7">
    <location>
        <begin position="211"/>
        <end position="236"/>
    </location>
</feature>
<keyword evidence="2" id="KW-0813">Transport</keyword>
<feature type="transmembrane region" description="Helical" evidence="7">
    <location>
        <begin position="275"/>
        <end position="294"/>
    </location>
</feature>
<feature type="transmembrane region" description="Helical" evidence="7">
    <location>
        <begin position="84"/>
        <end position="101"/>
    </location>
</feature>
<gene>
    <name evidence="9" type="ORF">ACFO9E_11790</name>
</gene>
<feature type="transmembrane region" description="Helical" evidence="7">
    <location>
        <begin position="366"/>
        <end position="386"/>
    </location>
</feature>
<feature type="transmembrane region" description="Helical" evidence="7">
    <location>
        <begin position="169"/>
        <end position="187"/>
    </location>
</feature>
<dbReference type="RefSeq" id="WP_381194063.1">
    <property type="nucleotide sequence ID" value="NZ_JBHSFE010000010.1"/>
</dbReference>
<name>A0ABV9G5T7_9ACTN</name>
<comment type="subcellular location">
    <subcellularLocation>
        <location evidence="1">Cell membrane</location>
        <topology evidence="1">Multi-pass membrane protein</topology>
    </subcellularLocation>
</comment>
<keyword evidence="3" id="KW-1003">Cell membrane</keyword>
<evidence type="ECO:0000256" key="3">
    <source>
        <dbReference type="ARBA" id="ARBA00022475"/>
    </source>
</evidence>
<feature type="transmembrane region" description="Helical" evidence="7">
    <location>
        <begin position="332"/>
        <end position="354"/>
    </location>
</feature>
<accession>A0ABV9G5T7</accession>
<dbReference type="CDD" id="cd17477">
    <property type="entry name" value="MFS_YcaD_like"/>
    <property type="match status" value="1"/>
</dbReference>
<evidence type="ECO:0000313" key="10">
    <source>
        <dbReference type="Proteomes" id="UP001595993"/>
    </source>
</evidence>
<dbReference type="InterPro" id="IPR011701">
    <property type="entry name" value="MFS"/>
</dbReference>
<evidence type="ECO:0000256" key="7">
    <source>
        <dbReference type="SAM" id="Phobius"/>
    </source>
</evidence>
<evidence type="ECO:0000256" key="1">
    <source>
        <dbReference type="ARBA" id="ARBA00004651"/>
    </source>
</evidence>
<dbReference type="Pfam" id="PF07690">
    <property type="entry name" value="MFS_1"/>
    <property type="match status" value="1"/>
</dbReference>
<feature type="transmembrane region" description="Helical" evidence="7">
    <location>
        <begin position="52"/>
        <end position="72"/>
    </location>
</feature>